<name>A0A0V1EZS7_TRIPS</name>
<organism evidence="2 3">
    <name type="scientific">Trichinella pseudospiralis</name>
    <name type="common">Parasitic roundworm</name>
    <dbReference type="NCBI Taxonomy" id="6337"/>
    <lineage>
        <taxon>Eukaryota</taxon>
        <taxon>Metazoa</taxon>
        <taxon>Ecdysozoa</taxon>
        <taxon>Nematoda</taxon>
        <taxon>Enoplea</taxon>
        <taxon>Dorylaimia</taxon>
        <taxon>Trichinellida</taxon>
        <taxon>Trichinellidae</taxon>
        <taxon>Trichinella</taxon>
    </lineage>
</organism>
<dbReference type="EMBL" id="JYDR01000002">
    <property type="protein sequence ID" value="KRY79173.1"/>
    <property type="molecule type" value="Genomic_DNA"/>
</dbReference>
<protein>
    <submittedName>
        <fullName evidence="2">Uncharacterized protein</fullName>
    </submittedName>
</protein>
<evidence type="ECO:0000313" key="3">
    <source>
        <dbReference type="Proteomes" id="UP000054632"/>
    </source>
</evidence>
<gene>
    <name evidence="2" type="ORF">T4A_8930</name>
</gene>
<reference evidence="2 3" key="1">
    <citation type="submission" date="2015-01" db="EMBL/GenBank/DDBJ databases">
        <title>Evolution of Trichinella species and genotypes.</title>
        <authorList>
            <person name="Korhonen P.K."/>
            <person name="Edoardo P."/>
            <person name="Giuseppe L.R."/>
            <person name="Gasser R.B."/>
        </authorList>
    </citation>
    <scope>NUCLEOTIDE SEQUENCE [LARGE SCALE GENOMIC DNA]</scope>
    <source>
        <strain evidence="2">ISS13</strain>
    </source>
</reference>
<comment type="caution">
    <text evidence="2">The sequence shown here is derived from an EMBL/GenBank/DDBJ whole genome shotgun (WGS) entry which is preliminary data.</text>
</comment>
<proteinExistence type="predicted"/>
<sequence>MKNASSEKKQTKAFATNRIPRSFYLSRANNVYLTKTPKIQHPPPPPPAHNAEKENFSIIYTDSHRNL</sequence>
<dbReference type="Proteomes" id="UP000054632">
    <property type="component" value="Unassembled WGS sequence"/>
</dbReference>
<accession>A0A0V1EZS7</accession>
<dbReference type="AlphaFoldDB" id="A0A0V1EZS7"/>
<evidence type="ECO:0000313" key="2">
    <source>
        <dbReference type="EMBL" id="KRY79173.1"/>
    </source>
</evidence>
<feature type="region of interest" description="Disordered" evidence="1">
    <location>
        <begin position="35"/>
        <end position="67"/>
    </location>
</feature>
<evidence type="ECO:0000256" key="1">
    <source>
        <dbReference type="SAM" id="MobiDB-lite"/>
    </source>
</evidence>